<protein>
    <submittedName>
        <fullName evidence="3">D-alanyl-D-alanine carboxypeptidase/D-alanyl-D-alanine-endopeptidase</fullName>
        <ecNumber evidence="3">3.4.16.4</ecNumber>
    </submittedName>
</protein>
<keyword evidence="2 3" id="KW-0378">Hydrolase</keyword>
<comment type="similarity">
    <text evidence="1">Belongs to the peptidase S13 family.</text>
</comment>
<dbReference type="PANTHER" id="PTHR30023">
    <property type="entry name" value="D-ALANYL-D-ALANINE CARBOXYPEPTIDASE"/>
    <property type="match status" value="1"/>
</dbReference>
<dbReference type="SUPFAM" id="SSF56601">
    <property type="entry name" value="beta-lactamase/transpeptidase-like"/>
    <property type="match status" value="1"/>
</dbReference>
<dbReference type="GO" id="GO:0006508">
    <property type="term" value="P:proteolysis"/>
    <property type="evidence" value="ECO:0007669"/>
    <property type="project" value="InterPro"/>
</dbReference>
<evidence type="ECO:0000313" key="4">
    <source>
        <dbReference type="Proteomes" id="UP001163821"/>
    </source>
</evidence>
<dbReference type="EMBL" id="JAPAAF010000009">
    <property type="protein sequence ID" value="MCW0482783.1"/>
    <property type="molecule type" value="Genomic_DNA"/>
</dbReference>
<dbReference type="RefSeq" id="WP_282591386.1">
    <property type="nucleotide sequence ID" value="NZ_JAPAAF010000009.1"/>
</dbReference>
<name>A0AA41YAZ3_9BACT</name>
<dbReference type="Gene3D" id="3.40.710.10">
    <property type="entry name" value="DD-peptidase/beta-lactamase superfamily"/>
    <property type="match status" value="1"/>
</dbReference>
<dbReference type="Pfam" id="PF02113">
    <property type="entry name" value="Peptidase_S13"/>
    <property type="match status" value="1"/>
</dbReference>
<organism evidence="3 4">
    <name type="scientific">Gaoshiqia sediminis</name>
    <dbReference type="NCBI Taxonomy" id="2986998"/>
    <lineage>
        <taxon>Bacteria</taxon>
        <taxon>Pseudomonadati</taxon>
        <taxon>Bacteroidota</taxon>
        <taxon>Bacteroidia</taxon>
        <taxon>Marinilabiliales</taxon>
        <taxon>Prolixibacteraceae</taxon>
        <taxon>Gaoshiqia</taxon>
    </lineage>
</organism>
<dbReference type="Proteomes" id="UP001163821">
    <property type="component" value="Unassembled WGS sequence"/>
</dbReference>
<dbReference type="AlphaFoldDB" id="A0AA41YAZ3"/>
<dbReference type="GO" id="GO:0000270">
    <property type="term" value="P:peptidoglycan metabolic process"/>
    <property type="evidence" value="ECO:0007669"/>
    <property type="project" value="TreeGrafter"/>
</dbReference>
<dbReference type="Gene3D" id="3.50.80.20">
    <property type="entry name" value="D-Ala-D-Ala carboxypeptidase C, peptidase S13"/>
    <property type="match status" value="1"/>
</dbReference>
<evidence type="ECO:0000256" key="2">
    <source>
        <dbReference type="ARBA" id="ARBA00022801"/>
    </source>
</evidence>
<keyword evidence="3" id="KW-0121">Carboxypeptidase</keyword>
<evidence type="ECO:0000256" key="1">
    <source>
        <dbReference type="ARBA" id="ARBA00006096"/>
    </source>
</evidence>
<evidence type="ECO:0000313" key="3">
    <source>
        <dbReference type="EMBL" id="MCW0482783.1"/>
    </source>
</evidence>
<dbReference type="GO" id="GO:0009002">
    <property type="term" value="F:serine-type D-Ala-D-Ala carboxypeptidase activity"/>
    <property type="evidence" value="ECO:0007669"/>
    <property type="project" value="UniProtKB-EC"/>
</dbReference>
<dbReference type="InterPro" id="IPR000667">
    <property type="entry name" value="Peptidase_S13"/>
</dbReference>
<reference evidence="3" key="1">
    <citation type="submission" date="2022-10" db="EMBL/GenBank/DDBJ databases">
        <title>Gaoshiqiia sediminis gen. nov., sp. nov., isolated from coastal sediment.</title>
        <authorList>
            <person name="Yu W.X."/>
            <person name="Mu D.S."/>
            <person name="Du J.Z."/>
            <person name="Liang Y.Q."/>
        </authorList>
    </citation>
    <scope>NUCLEOTIDE SEQUENCE</scope>
    <source>
        <strain evidence="3">A06</strain>
    </source>
</reference>
<dbReference type="PANTHER" id="PTHR30023:SF0">
    <property type="entry name" value="PENICILLIN-SENSITIVE CARBOXYPEPTIDASE A"/>
    <property type="match status" value="1"/>
</dbReference>
<dbReference type="EC" id="3.4.16.4" evidence="3"/>
<accession>A0AA41YAZ3</accession>
<keyword evidence="4" id="KW-1185">Reference proteome</keyword>
<dbReference type="InterPro" id="IPR012338">
    <property type="entry name" value="Beta-lactam/transpept-like"/>
</dbReference>
<dbReference type="NCBIfam" id="TIGR00666">
    <property type="entry name" value="PBP4"/>
    <property type="match status" value="1"/>
</dbReference>
<proteinExistence type="inferred from homology"/>
<gene>
    <name evidence="3" type="primary">dacB</name>
    <name evidence="3" type="ORF">N2K84_08600</name>
</gene>
<sequence length="492" mass="54903">MNRPLKYWVLTCFLVTCFVSGKAQEKVPLSHFFSRWANQEILEHASIGLYVQDAKTGEGVLQSSPQVSLTPASTLKLLTTAAALELLGPDYRFETRLAYQGYIQNDTLFGDLNILGGGDPALGSIYFKEHYLKNHFQDTWVKALKDLNVRHITGKLVADASVYDDQFIPNTWIWEDLGNYYGAGACGLSVYDNLYEIHLSSPATAGKTTKFLSTKPQIPGLEFDNRVLSADDPRDQAYVFGSPLNNQRTIRGSIPKGKADFVVKASIPNPPFLLAWQLKNRLAEADIQLTGEIQVIWEKQKNAEDKEMQKLKVIATTISPPLSDIVSVTNHESVNLFAEHLLKHLAYLKTGLGSTKEGIEVVTDFWKEKGIDTRGLYLADGSGLSHFNAMTAEQMVQVLHYMKTKSASGSYLFQSLPTVPNGTLWYFRPELFPRNTLLAKSGSMTRVRCFAGQLTTITGRELLFAVFVNNFSCTQRQAIQAIEELLAELAKR</sequence>
<dbReference type="PRINTS" id="PR00922">
    <property type="entry name" value="DADACBPTASE3"/>
</dbReference>
<comment type="caution">
    <text evidence="3">The sequence shown here is derived from an EMBL/GenBank/DDBJ whole genome shotgun (WGS) entry which is preliminary data.</text>
</comment>
<keyword evidence="3" id="KW-0645">Protease</keyword>